<dbReference type="InterPro" id="IPR009057">
    <property type="entry name" value="Homeodomain-like_sf"/>
</dbReference>
<gene>
    <name evidence="3" type="ORF">KUTeg_005038</name>
</gene>
<evidence type="ECO:0000259" key="2">
    <source>
        <dbReference type="Pfam" id="PF05225"/>
    </source>
</evidence>
<organism evidence="3 4">
    <name type="scientific">Tegillarca granosa</name>
    <name type="common">Malaysian cockle</name>
    <name type="synonym">Anadara granosa</name>
    <dbReference type="NCBI Taxonomy" id="220873"/>
    <lineage>
        <taxon>Eukaryota</taxon>
        <taxon>Metazoa</taxon>
        <taxon>Spiralia</taxon>
        <taxon>Lophotrochozoa</taxon>
        <taxon>Mollusca</taxon>
        <taxon>Bivalvia</taxon>
        <taxon>Autobranchia</taxon>
        <taxon>Pteriomorphia</taxon>
        <taxon>Arcoida</taxon>
        <taxon>Arcoidea</taxon>
        <taxon>Arcidae</taxon>
        <taxon>Tegillarca</taxon>
    </lineage>
</organism>
<feature type="domain" description="HTH psq-type" evidence="2">
    <location>
        <begin position="77"/>
        <end position="116"/>
    </location>
</feature>
<feature type="region of interest" description="Disordered" evidence="1">
    <location>
        <begin position="27"/>
        <end position="52"/>
    </location>
</feature>
<dbReference type="InterPro" id="IPR007889">
    <property type="entry name" value="HTH_Psq"/>
</dbReference>
<evidence type="ECO:0000313" key="4">
    <source>
        <dbReference type="Proteomes" id="UP001217089"/>
    </source>
</evidence>
<evidence type="ECO:0000256" key="1">
    <source>
        <dbReference type="SAM" id="MobiDB-lite"/>
    </source>
</evidence>
<proteinExistence type="predicted"/>
<feature type="compositionally biased region" description="Polar residues" evidence="1">
    <location>
        <begin position="36"/>
        <end position="52"/>
    </location>
</feature>
<evidence type="ECO:0000313" key="3">
    <source>
        <dbReference type="EMBL" id="KAJ8317134.1"/>
    </source>
</evidence>
<dbReference type="Gene3D" id="1.10.10.60">
    <property type="entry name" value="Homeodomain-like"/>
    <property type="match status" value="1"/>
</dbReference>
<dbReference type="SUPFAM" id="SSF46689">
    <property type="entry name" value="Homeodomain-like"/>
    <property type="match status" value="1"/>
</dbReference>
<reference evidence="3 4" key="1">
    <citation type="submission" date="2022-12" db="EMBL/GenBank/DDBJ databases">
        <title>Chromosome-level genome of Tegillarca granosa.</title>
        <authorList>
            <person name="Kim J."/>
        </authorList>
    </citation>
    <scope>NUCLEOTIDE SEQUENCE [LARGE SCALE GENOMIC DNA]</scope>
    <source>
        <strain evidence="3">Teg-2019</strain>
        <tissue evidence="3">Adductor muscle</tissue>
    </source>
</reference>
<protein>
    <recommendedName>
        <fullName evidence="2">HTH psq-type domain-containing protein</fullName>
    </recommendedName>
</protein>
<accession>A0ABQ9FIM6</accession>
<name>A0ABQ9FIM6_TEGGR</name>
<comment type="caution">
    <text evidence="3">The sequence shown here is derived from an EMBL/GenBank/DDBJ whole genome shotgun (WGS) entry which is preliminary data.</text>
</comment>
<dbReference type="Pfam" id="PF05225">
    <property type="entry name" value="HTH_psq"/>
    <property type="match status" value="1"/>
</dbReference>
<sequence>MANLFPVRDEVENELKNKEKDVVFVESSSSGEFGSDTPSPITGSQTTVPQRTSDWTENYLNDPMIFRVLQGYRNYDPSKLDSAYKAVKEDKISVHGAAKRFGVPVTTLRDRVDGRIHIDCCTIGAPPLFTLDQEAAIFNHIKIMSEIGYGYTRSEVVDIASDYAIDLGLKERGNDLSLKWYYGFMKRWPELSCNMPSGLSELRARAVTPERIGRYFIELDTILEKYSLKDKPHLIYNVDEKGIITGGGKRPKIVKAQKRPQVVTSERSQTTTVFGC</sequence>
<keyword evidence="4" id="KW-1185">Reference proteome</keyword>
<dbReference type="EMBL" id="JARBDR010000246">
    <property type="protein sequence ID" value="KAJ8317134.1"/>
    <property type="molecule type" value="Genomic_DNA"/>
</dbReference>
<dbReference type="Proteomes" id="UP001217089">
    <property type="component" value="Unassembled WGS sequence"/>
</dbReference>